<dbReference type="Proteomes" id="UP000620064">
    <property type="component" value="Unassembled WGS sequence"/>
</dbReference>
<keyword evidence="1" id="KW-0472">Membrane</keyword>
<dbReference type="Pfam" id="PF12833">
    <property type="entry name" value="HTH_18"/>
    <property type="match status" value="1"/>
</dbReference>
<name>A0ABQ2NEV8_9FLAO</name>
<gene>
    <name evidence="3" type="ORF">GCM10010992_02690</name>
</gene>
<protein>
    <recommendedName>
        <fullName evidence="2">HTH araC/xylS-type domain-containing protein</fullName>
    </recommendedName>
</protein>
<evidence type="ECO:0000313" key="3">
    <source>
        <dbReference type="EMBL" id="GGP01612.1"/>
    </source>
</evidence>
<keyword evidence="1" id="KW-0812">Transmembrane</keyword>
<dbReference type="Gene3D" id="1.10.10.60">
    <property type="entry name" value="Homeodomain-like"/>
    <property type="match status" value="2"/>
</dbReference>
<dbReference type="RefSeq" id="WP_188616279.1">
    <property type="nucleotide sequence ID" value="NZ_BMLV01000001.1"/>
</dbReference>
<feature type="domain" description="HTH araC/xylS-type" evidence="2">
    <location>
        <begin position="450"/>
        <end position="558"/>
    </location>
</feature>
<proteinExistence type="predicted"/>
<dbReference type="PROSITE" id="PS01124">
    <property type="entry name" value="HTH_ARAC_FAMILY_2"/>
    <property type="match status" value="1"/>
</dbReference>
<accession>A0ABQ2NEV8</accession>
<dbReference type="Gene3D" id="1.25.40.10">
    <property type="entry name" value="Tetratricopeptide repeat domain"/>
    <property type="match status" value="2"/>
</dbReference>
<dbReference type="SMART" id="SM00342">
    <property type="entry name" value="HTH_ARAC"/>
    <property type="match status" value="1"/>
</dbReference>
<sequence length="567" mass="67668">MNYSYEEIEKKIDDSHNSEKEMWKWINLYIKKSKQNKNQETLLYAYRIASKSSNYPNSFKYADSTLMIGKKSNDKKLISYAYLNRGTIYMEAEKFSDALDDILLSSKFSEEIGDDYTYYKAKYYIAQNKIYLGLYEDANKELEKCVEYFKSKSNSNDPLGKSYSMYYLYSLMIYIDTNIKLGKQSENQKLINEAFKYIESKNLLVYKPYFTLLEGTGAFYKKNYKAAIDKLTESLTSYNDQWPHITDIYYLGLSFWHSGRKKVAIKYLEEIDNEYNKTKKLNPNFRTAYEILIKYNDSIGNTEKQLEYINKLMALDKSYEKNYKYLYNRINKEYDNQKLIDEKNKIEKSLNTQKITNLILLFVSILVVSIFFIRYRKLQNTYKKRFEEIIAQSDAKKLELKTNTIKTAVVENLEKENIQNEHKFEIELKEASFDYNYFNKIQGLNPNFVERILNQLEDFENENKFLDTQISQRLLSESFNTNATYLSKIINVYKGKTFNIYINDLRLDYILEFLKNDYKYLNMDIKELSRLSGFSNTENFSDNFQRKFKMKPSIFIKMMKENLDSNP</sequence>
<evidence type="ECO:0000256" key="1">
    <source>
        <dbReference type="SAM" id="Phobius"/>
    </source>
</evidence>
<dbReference type="InterPro" id="IPR011990">
    <property type="entry name" value="TPR-like_helical_dom_sf"/>
</dbReference>
<dbReference type="InterPro" id="IPR018060">
    <property type="entry name" value="HTH_AraC"/>
</dbReference>
<evidence type="ECO:0000313" key="4">
    <source>
        <dbReference type="Proteomes" id="UP000620064"/>
    </source>
</evidence>
<comment type="caution">
    <text evidence="3">The sequence shown here is derived from an EMBL/GenBank/DDBJ whole genome shotgun (WGS) entry which is preliminary data.</text>
</comment>
<feature type="transmembrane region" description="Helical" evidence="1">
    <location>
        <begin position="355"/>
        <end position="375"/>
    </location>
</feature>
<evidence type="ECO:0000259" key="2">
    <source>
        <dbReference type="PROSITE" id="PS01124"/>
    </source>
</evidence>
<keyword evidence="4" id="KW-1185">Reference proteome</keyword>
<organism evidence="3 4">
    <name type="scientific">Cloacibacterium rupense</name>
    <dbReference type="NCBI Taxonomy" id="517423"/>
    <lineage>
        <taxon>Bacteria</taxon>
        <taxon>Pseudomonadati</taxon>
        <taxon>Bacteroidota</taxon>
        <taxon>Flavobacteriia</taxon>
        <taxon>Flavobacteriales</taxon>
        <taxon>Weeksellaceae</taxon>
    </lineage>
</organism>
<reference evidence="4" key="1">
    <citation type="journal article" date="2019" name="Int. J. Syst. Evol. Microbiol.">
        <title>The Global Catalogue of Microorganisms (GCM) 10K type strain sequencing project: providing services to taxonomists for standard genome sequencing and annotation.</title>
        <authorList>
            <consortium name="The Broad Institute Genomics Platform"/>
            <consortium name="The Broad Institute Genome Sequencing Center for Infectious Disease"/>
            <person name="Wu L."/>
            <person name="Ma J."/>
        </authorList>
    </citation>
    <scope>NUCLEOTIDE SEQUENCE [LARGE SCALE GENOMIC DNA]</scope>
    <source>
        <strain evidence="4">CGMCC 1.7656</strain>
    </source>
</reference>
<dbReference type="SUPFAM" id="SSF48452">
    <property type="entry name" value="TPR-like"/>
    <property type="match status" value="2"/>
</dbReference>
<dbReference type="EMBL" id="BMLV01000001">
    <property type="protein sequence ID" value="GGP01612.1"/>
    <property type="molecule type" value="Genomic_DNA"/>
</dbReference>
<keyword evidence="1" id="KW-1133">Transmembrane helix</keyword>